<dbReference type="Pfam" id="PF00082">
    <property type="entry name" value="Peptidase_S8"/>
    <property type="match status" value="1"/>
</dbReference>
<reference evidence="9 10" key="1">
    <citation type="submission" date="2017-04" db="EMBL/GenBank/DDBJ databases">
        <authorList>
            <person name="Afonso C.L."/>
            <person name="Miller P.J."/>
            <person name="Scott M.A."/>
            <person name="Spackman E."/>
            <person name="Goraichik I."/>
            <person name="Dimitrov K.M."/>
            <person name="Suarez D.L."/>
            <person name="Swayne D.E."/>
        </authorList>
    </citation>
    <scope>NUCLEOTIDE SEQUENCE [LARGE SCALE GENOMIC DNA]</scope>
    <source>
        <strain evidence="9 10">11</strain>
    </source>
</reference>
<evidence type="ECO:0000259" key="8">
    <source>
        <dbReference type="PROSITE" id="PS51272"/>
    </source>
</evidence>
<dbReference type="InterPro" id="IPR023827">
    <property type="entry name" value="Peptidase_S8_Asp-AS"/>
</dbReference>
<dbReference type="InterPro" id="IPR036852">
    <property type="entry name" value="Peptidase_S8/S53_dom_sf"/>
</dbReference>
<dbReference type="PROSITE" id="PS00137">
    <property type="entry name" value="SUBTILASE_HIS"/>
    <property type="match status" value="1"/>
</dbReference>
<dbReference type="PANTHER" id="PTHR43806">
    <property type="entry name" value="PEPTIDASE S8"/>
    <property type="match status" value="1"/>
</dbReference>
<dbReference type="InterPro" id="IPR022398">
    <property type="entry name" value="Peptidase_S8_His-AS"/>
</dbReference>
<keyword evidence="4 5" id="KW-0720">Serine protease</keyword>
<feature type="chain" id="PRO_5039609687" evidence="7">
    <location>
        <begin position="24"/>
        <end position="946"/>
    </location>
</feature>
<feature type="domain" description="SLH" evidence="8">
    <location>
        <begin position="768"/>
        <end position="828"/>
    </location>
</feature>
<dbReference type="PRINTS" id="PR00723">
    <property type="entry name" value="SUBTILISIN"/>
</dbReference>
<dbReference type="PROSITE" id="PS00136">
    <property type="entry name" value="SUBTILASE_ASP"/>
    <property type="match status" value="1"/>
</dbReference>
<evidence type="ECO:0000256" key="7">
    <source>
        <dbReference type="SAM" id="SignalP"/>
    </source>
</evidence>
<dbReference type="Proteomes" id="UP000193834">
    <property type="component" value="Unassembled WGS sequence"/>
</dbReference>
<evidence type="ECO:0000256" key="2">
    <source>
        <dbReference type="ARBA" id="ARBA00022670"/>
    </source>
</evidence>
<feature type="signal peptide" evidence="7">
    <location>
        <begin position="1"/>
        <end position="23"/>
    </location>
</feature>
<dbReference type="SUPFAM" id="SSF89260">
    <property type="entry name" value="Collagen-binding domain"/>
    <property type="match status" value="2"/>
</dbReference>
<keyword evidence="2 5" id="KW-0645">Protease</keyword>
<dbReference type="InterPro" id="IPR023828">
    <property type="entry name" value="Peptidase_S8_Ser-AS"/>
</dbReference>
<dbReference type="InterPro" id="IPR015500">
    <property type="entry name" value="Peptidase_S8_subtilisin-rel"/>
</dbReference>
<protein>
    <submittedName>
        <fullName evidence="9">Serine protease, subtilisin family</fullName>
    </submittedName>
</protein>
<evidence type="ECO:0000256" key="4">
    <source>
        <dbReference type="ARBA" id="ARBA00022825"/>
    </source>
</evidence>
<feature type="active site" description="Charge relay system" evidence="5">
    <location>
        <position position="164"/>
    </location>
</feature>
<comment type="similarity">
    <text evidence="1 5 6">Belongs to the peptidase S8 family.</text>
</comment>
<evidence type="ECO:0000313" key="9">
    <source>
        <dbReference type="EMBL" id="SMG45603.1"/>
    </source>
</evidence>
<feature type="active site" description="Charge relay system" evidence="5">
    <location>
        <position position="196"/>
    </location>
</feature>
<dbReference type="Pfam" id="PF00395">
    <property type="entry name" value="SLH"/>
    <property type="match status" value="3"/>
</dbReference>
<dbReference type="InterPro" id="IPR050131">
    <property type="entry name" value="Peptidase_S8_subtilisin-like"/>
</dbReference>
<dbReference type="GO" id="GO:0004252">
    <property type="term" value="F:serine-type endopeptidase activity"/>
    <property type="evidence" value="ECO:0007669"/>
    <property type="project" value="UniProtKB-UniRule"/>
</dbReference>
<feature type="domain" description="SLH" evidence="8">
    <location>
        <begin position="829"/>
        <end position="892"/>
    </location>
</feature>
<dbReference type="STRING" id="1852522.SAMN06295960_2770"/>
<dbReference type="InterPro" id="IPR000209">
    <property type="entry name" value="Peptidase_S8/S53_dom"/>
</dbReference>
<dbReference type="RefSeq" id="WP_176228926.1">
    <property type="nucleotide sequence ID" value="NZ_FXAZ01000003.1"/>
</dbReference>
<dbReference type="GO" id="GO:0006508">
    <property type="term" value="P:proteolysis"/>
    <property type="evidence" value="ECO:0007669"/>
    <property type="project" value="UniProtKB-KW"/>
</dbReference>
<dbReference type="AlphaFoldDB" id="A0A1X7KVW8"/>
<accession>A0A1X7KVW8</accession>
<evidence type="ECO:0000256" key="5">
    <source>
        <dbReference type="PROSITE-ProRule" id="PRU01240"/>
    </source>
</evidence>
<dbReference type="PROSITE" id="PS51892">
    <property type="entry name" value="SUBTILASE"/>
    <property type="match status" value="1"/>
</dbReference>
<dbReference type="EMBL" id="FXAZ01000003">
    <property type="protein sequence ID" value="SMG45603.1"/>
    <property type="molecule type" value="Genomic_DNA"/>
</dbReference>
<gene>
    <name evidence="9" type="ORF">SAMN06295960_2770</name>
</gene>
<evidence type="ECO:0000256" key="6">
    <source>
        <dbReference type="RuleBase" id="RU003355"/>
    </source>
</evidence>
<keyword evidence="3 5" id="KW-0378">Hydrolase</keyword>
<dbReference type="SUPFAM" id="SSF52743">
    <property type="entry name" value="Subtilisin-like"/>
    <property type="match status" value="1"/>
</dbReference>
<dbReference type="PANTHER" id="PTHR43806:SF11">
    <property type="entry name" value="CEREVISIN-RELATED"/>
    <property type="match status" value="1"/>
</dbReference>
<feature type="active site" description="Charge relay system" evidence="5">
    <location>
        <position position="354"/>
    </location>
</feature>
<name>A0A1X7KVW8_9BACL</name>
<keyword evidence="7" id="KW-0732">Signal</keyword>
<sequence length="946" mass="102768">MIARVSKTTASLLIALLIWTTTAGCSPLGSSSNVQPHAEVSIDDAAKKEERPVELLTWIVKWRNPDQPDQEILDKSVIVNEIPKLGVTVMKPSNPDQWEQWVEELSAHPEVEYVEQNQQVNIMASSVKPNDKFAPQQSYLETTGVDKAWNQVTKTPDITIALVDTGVDLSHPDLVSNLVNGVNLLGSGKPQDDNGHGTSVAGVIAAAGNNKQGIAGITWSAKLMPIKALDARGYGDEDKLGAGIMYAVDHGADIVVMSVGLYRYSNYMQDIVEYAEKKDVLLVAATGNDGVRLQDKAEVKYPAAYPSVLAVGGSTDRLSVEPASNKGPEVDLVAPWDVFTTALGGGYTVAEGTSLSAPQVAGIAALLWTKYPKLTPYQIRAHLQATAQDIGPKGIDASSGYGLVRADKALLTEPSSNPFGSNRTRSEARTYPVNTMVHGMLTQSNDGSWYKVNVPYDGVLELALHTISGSGQPHVVRYVGDVTKGEKLSFNKGKMKLSVRKGVHYIHITGAQASAAHPYKYKLASRFVSQPDAFEPNDKQYEAYALPANVKQVTGTFSHRQDTDWYQVEMKQKGSLSVKLTTDTARIDPKFEIYGKELIRSVDNHSEAHAEQLVLSNLAPGKYYIKVMNAVNDTPEAVAGHYTLTVETTIPLVDGNEPNDKMYEAVTIVPDADYNGVFDTNADKDWFSLQVSETAYYDFGVNYIPSNRVVDMTVYNKEKKQLLTGYNAKGATAFSKGLILNPGTYYIRLGTDEAFDSQYYKLRVEQKPLVSGYYDIGGHWAKDAIIQATKAGWMSGYGQGEFAPNRTITRAEAAAVLATAFKLPPAPSRTPIFKDVPATHWAHPSIARVFEAGIAAGKGKGTFGPSQPVTRAETAVMLGNALKLQASPISVPPFADVSTTHWAAPMLTELKRLHLIGGYQDGTFAPQRKTTRAEFVVMLEAVMAGQ</sequence>
<dbReference type="PROSITE" id="PS51257">
    <property type="entry name" value="PROKAR_LIPOPROTEIN"/>
    <property type="match status" value="1"/>
</dbReference>
<evidence type="ECO:0000256" key="3">
    <source>
        <dbReference type="ARBA" id="ARBA00022801"/>
    </source>
</evidence>
<dbReference type="Gene3D" id="2.60.120.380">
    <property type="match status" value="3"/>
</dbReference>
<dbReference type="Gene3D" id="3.40.50.200">
    <property type="entry name" value="Peptidase S8/S53 domain"/>
    <property type="match status" value="1"/>
</dbReference>
<evidence type="ECO:0000313" key="10">
    <source>
        <dbReference type="Proteomes" id="UP000193834"/>
    </source>
</evidence>
<evidence type="ECO:0000256" key="1">
    <source>
        <dbReference type="ARBA" id="ARBA00011073"/>
    </source>
</evidence>
<keyword evidence="10" id="KW-1185">Reference proteome</keyword>
<feature type="domain" description="SLH" evidence="8">
    <location>
        <begin position="894"/>
        <end position="946"/>
    </location>
</feature>
<proteinExistence type="inferred from homology"/>
<dbReference type="PROSITE" id="PS51272">
    <property type="entry name" value="SLH"/>
    <property type="match status" value="3"/>
</dbReference>
<dbReference type="InterPro" id="IPR001119">
    <property type="entry name" value="SLH_dom"/>
</dbReference>
<organism evidence="9 10">
    <name type="scientific">Paenibacillus aquistagni</name>
    <dbReference type="NCBI Taxonomy" id="1852522"/>
    <lineage>
        <taxon>Bacteria</taxon>
        <taxon>Bacillati</taxon>
        <taxon>Bacillota</taxon>
        <taxon>Bacilli</taxon>
        <taxon>Bacillales</taxon>
        <taxon>Paenibacillaceae</taxon>
        <taxon>Paenibacillus</taxon>
    </lineage>
</organism>
<dbReference type="PROSITE" id="PS00138">
    <property type="entry name" value="SUBTILASE_SER"/>
    <property type="match status" value="1"/>
</dbReference>